<gene>
    <name evidence="3" type="ORF">CVT24_004394</name>
</gene>
<feature type="domain" description="F-box" evidence="2">
    <location>
        <begin position="6"/>
        <end position="43"/>
    </location>
</feature>
<reference evidence="3 4" key="1">
    <citation type="journal article" date="2018" name="Evol. Lett.">
        <title>Horizontal gene cluster transfer increased hallucinogenic mushroom diversity.</title>
        <authorList>
            <person name="Reynolds H.T."/>
            <person name="Vijayakumar V."/>
            <person name="Gluck-Thaler E."/>
            <person name="Korotkin H.B."/>
            <person name="Matheny P.B."/>
            <person name="Slot J.C."/>
        </authorList>
    </citation>
    <scope>NUCLEOTIDE SEQUENCE [LARGE SCALE GENOMIC DNA]</scope>
    <source>
        <strain evidence="3 4">2629</strain>
    </source>
</reference>
<dbReference type="OrthoDB" id="2788229at2759"/>
<proteinExistence type="predicted"/>
<dbReference type="AlphaFoldDB" id="A0A409YBH4"/>
<sequence length="513" mass="57122">MSEHQSLPFDLIEEVLSHVPRSDVATTTACSRVSKSFQDMMQKRLFEIIELEFSLVRYGPANAAQFTLVNVTGNTKAQHLAPVLTQSPRLASYVRVFRIISALRGASPPPPSPNNPTIVNILNSLSNLTSFSFDTQPHIALSDYFLFSEWLKNGISQLLFRNRNTLVTVSITAAKIFPSEILARLPKLEVLSILSLSPRPSTSLSGQIRPVHLRIQKSCEQDTDTLNDLVDLLQHDKSNGSPALVCFSRLAKLVLNSADATREITKSLINATYPDVLSHLQIRAPDGALARYNMKPWTHQNLQYQNTLDFDLSRLHNLTNLIITGELSAIPFAPNDNASTILDSHCLWIAAILSTLSSPSPNTVSRLSLKVQIHLVCGLALEDIPDLPLSPLIDVIREKLNNGALKDACVEFVVVDYHDNDENDDEDDEDEDDDILSDDEDDVDVLSDDEDDNVSIPSDDEDDNVSIPSDDEDDSQDQPEWHIEVEWLLMQHDAVTSSESCIDFKVTIVNEYD</sequence>
<organism evidence="3 4">
    <name type="scientific">Panaeolus cyanescens</name>
    <dbReference type="NCBI Taxonomy" id="181874"/>
    <lineage>
        <taxon>Eukaryota</taxon>
        <taxon>Fungi</taxon>
        <taxon>Dikarya</taxon>
        <taxon>Basidiomycota</taxon>
        <taxon>Agaricomycotina</taxon>
        <taxon>Agaricomycetes</taxon>
        <taxon>Agaricomycetidae</taxon>
        <taxon>Agaricales</taxon>
        <taxon>Agaricineae</taxon>
        <taxon>Galeropsidaceae</taxon>
        <taxon>Panaeolus</taxon>
    </lineage>
</organism>
<dbReference type="CDD" id="cd09917">
    <property type="entry name" value="F-box_SF"/>
    <property type="match status" value="1"/>
</dbReference>
<evidence type="ECO:0000313" key="3">
    <source>
        <dbReference type="EMBL" id="PPR00358.1"/>
    </source>
</evidence>
<evidence type="ECO:0000313" key="4">
    <source>
        <dbReference type="Proteomes" id="UP000284842"/>
    </source>
</evidence>
<accession>A0A409YBH4</accession>
<dbReference type="InterPro" id="IPR036047">
    <property type="entry name" value="F-box-like_dom_sf"/>
</dbReference>
<evidence type="ECO:0000256" key="1">
    <source>
        <dbReference type="SAM" id="MobiDB-lite"/>
    </source>
</evidence>
<comment type="caution">
    <text evidence="3">The sequence shown here is derived from an EMBL/GenBank/DDBJ whole genome shotgun (WGS) entry which is preliminary data.</text>
</comment>
<dbReference type="InterPro" id="IPR001810">
    <property type="entry name" value="F-box_dom"/>
</dbReference>
<feature type="compositionally biased region" description="Acidic residues" evidence="1">
    <location>
        <begin position="419"/>
        <end position="477"/>
    </location>
</feature>
<protein>
    <recommendedName>
        <fullName evidence="2">F-box domain-containing protein</fullName>
    </recommendedName>
</protein>
<name>A0A409YBH4_9AGAR</name>
<feature type="region of interest" description="Disordered" evidence="1">
    <location>
        <begin position="419"/>
        <end position="481"/>
    </location>
</feature>
<dbReference type="InParanoid" id="A0A409YBH4"/>
<evidence type="ECO:0000259" key="2">
    <source>
        <dbReference type="Pfam" id="PF00646"/>
    </source>
</evidence>
<dbReference type="SUPFAM" id="SSF81383">
    <property type="entry name" value="F-box domain"/>
    <property type="match status" value="1"/>
</dbReference>
<dbReference type="Pfam" id="PF00646">
    <property type="entry name" value="F-box"/>
    <property type="match status" value="1"/>
</dbReference>
<dbReference type="Proteomes" id="UP000284842">
    <property type="component" value="Unassembled WGS sequence"/>
</dbReference>
<keyword evidence="4" id="KW-1185">Reference proteome</keyword>
<dbReference type="EMBL" id="NHTK01001315">
    <property type="protein sequence ID" value="PPR00358.1"/>
    <property type="molecule type" value="Genomic_DNA"/>
</dbReference>